<feature type="region of interest" description="Disordered" evidence="1">
    <location>
        <begin position="25"/>
        <end position="52"/>
    </location>
</feature>
<evidence type="ECO:0000256" key="1">
    <source>
        <dbReference type="SAM" id="MobiDB-lite"/>
    </source>
</evidence>
<proteinExistence type="predicted"/>
<dbReference type="PANTHER" id="PTHR33240">
    <property type="entry name" value="OS08G0508500 PROTEIN"/>
    <property type="match status" value="1"/>
</dbReference>
<evidence type="ECO:0000259" key="2">
    <source>
        <dbReference type="Pfam" id="PF03732"/>
    </source>
</evidence>
<gene>
    <name evidence="3" type="ORF">VITISV_027771</name>
</gene>
<dbReference type="InterPro" id="IPR005162">
    <property type="entry name" value="Retrotrans_gag_dom"/>
</dbReference>
<dbReference type="Pfam" id="PF03732">
    <property type="entry name" value="Retrotrans_gag"/>
    <property type="match status" value="1"/>
</dbReference>
<dbReference type="InterPro" id="IPR021109">
    <property type="entry name" value="Peptidase_aspartic_dom_sf"/>
</dbReference>
<dbReference type="CDD" id="cd00303">
    <property type="entry name" value="retropepsin_like"/>
    <property type="match status" value="1"/>
</dbReference>
<protein>
    <recommendedName>
        <fullName evidence="2">Retrotransposon gag domain-containing protein</fullName>
    </recommendedName>
</protein>
<feature type="region of interest" description="Disordered" evidence="1">
    <location>
        <begin position="288"/>
        <end position="312"/>
    </location>
</feature>
<feature type="region of interest" description="Disordered" evidence="1">
    <location>
        <begin position="614"/>
        <end position="635"/>
    </location>
</feature>
<organism evidence="3">
    <name type="scientific">Vitis vinifera</name>
    <name type="common">Grape</name>
    <dbReference type="NCBI Taxonomy" id="29760"/>
    <lineage>
        <taxon>Eukaryota</taxon>
        <taxon>Viridiplantae</taxon>
        <taxon>Streptophyta</taxon>
        <taxon>Embryophyta</taxon>
        <taxon>Tracheophyta</taxon>
        <taxon>Spermatophyta</taxon>
        <taxon>Magnoliopsida</taxon>
        <taxon>eudicotyledons</taxon>
        <taxon>Gunneridae</taxon>
        <taxon>Pentapetalae</taxon>
        <taxon>rosids</taxon>
        <taxon>Vitales</taxon>
        <taxon>Vitaceae</taxon>
        <taxon>Viteae</taxon>
        <taxon>Vitis</taxon>
    </lineage>
</organism>
<sequence>MTKVTSSGGTAWKDDSEKTNARCKFCSKKQGNSGKKTMKLHSPERRAQPSRRMRHGLMKPRCTLTMSDKTKASCHHITGGTLRAFKLAYFTGTCRPPTRGAGSISRRLDDMLSTPFSPRIIKYEPPRRFIVPKFSTYDGSNDPFDHIMHYRQLMTLDIGNDRLLCKVFPGRLQGQALSWFHRLPTNSIDNFRDLFEVFVRQYLCSAKHKQNISTLQNIKMQENETLREFVKRFGQAALQGPLLRVLAKKPPTSMDDLFRRASKYSMLEDDVRAATQQVLVAGQAARSKATKSFKAPNHHGLSNRGQDERRPPLIRTPLTKSYEKLFPIIRDLPGFRWPVPIRSNPSERDRNKRCDYHKDHGHTTETCRSLHYMVEDLLKAGHLKQYIRTVPKGEGSSHGRGPCAPAAPVRVVINYIHGGPLDDEYSSKRKRQRLLRAATVREHVSSIQPGLASGGIHPIDGTIVFPAVDPAQVLQPHRDALILTLGVGDFDVKRILVDPGSSADLLQVAVIKQMGFIPSSLENPERTLFGFNGSSTTSLGDVTLPVQAGPVILNALFSVVEDLSPFNAILGRTWLHGMKVVPSTYHQMVSFITQDGQIDLYGSQLAARQCYQIPREAGPSDDREHSPKEANASDQ</sequence>
<name>A5AKY3_VITVI</name>
<feature type="compositionally biased region" description="Basic and acidic residues" evidence="1">
    <location>
        <begin position="618"/>
        <end position="628"/>
    </location>
</feature>
<dbReference type="Gene3D" id="2.40.70.10">
    <property type="entry name" value="Acid Proteases"/>
    <property type="match status" value="1"/>
</dbReference>
<reference evidence="3" key="1">
    <citation type="journal article" date="2007" name="PLoS ONE">
        <title>The first genome sequence of an elite grapevine cultivar (Pinot noir Vitis vinifera L.): coping with a highly heterozygous genome.</title>
        <authorList>
            <person name="Velasco R."/>
            <person name="Zharkikh A."/>
            <person name="Troggio M."/>
            <person name="Cartwright D.A."/>
            <person name="Cestaro A."/>
            <person name="Pruss D."/>
            <person name="Pindo M."/>
            <person name="FitzGerald L.M."/>
            <person name="Vezzulli S."/>
            <person name="Reid J."/>
            <person name="Malacarne G."/>
            <person name="Iliev D."/>
            <person name="Coppola G."/>
            <person name="Wardell B."/>
            <person name="Micheletti D."/>
            <person name="Macalma T."/>
            <person name="Facci M."/>
            <person name="Mitchell J.T."/>
            <person name="Perazzolli M."/>
            <person name="Eldredge G."/>
            <person name="Gatto P."/>
            <person name="Oyzerski R."/>
            <person name="Moretto M."/>
            <person name="Gutin N."/>
            <person name="Stefanini M."/>
            <person name="Chen Y."/>
            <person name="Segala C."/>
            <person name="Davenport C."/>
            <person name="Dematte L."/>
            <person name="Mraz A."/>
            <person name="Battilana J."/>
            <person name="Stormo K."/>
            <person name="Costa F."/>
            <person name="Tao Q."/>
            <person name="Si-Ammour A."/>
            <person name="Harkins T."/>
            <person name="Lackey A."/>
            <person name="Perbost C."/>
            <person name="Taillon B."/>
            <person name="Stella A."/>
            <person name="Solovyev V."/>
            <person name="Fawcett J.A."/>
            <person name="Sterck L."/>
            <person name="Vandepoele K."/>
            <person name="Grando S.M."/>
            <person name="Toppo S."/>
            <person name="Moser C."/>
            <person name="Lanchbury J."/>
            <person name="Bogden R."/>
            <person name="Skolnick M."/>
            <person name="Sgaramella V."/>
            <person name="Bhatnagar S.K."/>
            <person name="Fontana P."/>
            <person name="Gutin A."/>
            <person name="Van de Peer Y."/>
            <person name="Salamini F."/>
            <person name="Viola R."/>
        </authorList>
    </citation>
    <scope>NUCLEOTIDE SEQUENCE</scope>
</reference>
<feature type="domain" description="Retrotransposon gag" evidence="2">
    <location>
        <begin position="166"/>
        <end position="240"/>
    </location>
</feature>
<dbReference type="EMBL" id="AM429112">
    <property type="protein sequence ID" value="CAN69144.1"/>
    <property type="molecule type" value="Genomic_DNA"/>
</dbReference>
<dbReference type="AlphaFoldDB" id="A5AKY3"/>
<accession>A5AKY3</accession>
<dbReference type="PANTHER" id="PTHR33240:SF15">
    <property type="entry name" value="GAG-PRO-LIKE PROTEIN"/>
    <property type="match status" value="1"/>
</dbReference>
<evidence type="ECO:0000313" key="3">
    <source>
        <dbReference type="EMBL" id="CAN69144.1"/>
    </source>
</evidence>